<dbReference type="InterPro" id="IPR052917">
    <property type="entry name" value="Stress-Dev_Protein"/>
</dbReference>
<dbReference type="Gene3D" id="2.30.110.10">
    <property type="entry name" value="Electron Transport, Fmn-binding Protein, Chain A"/>
    <property type="match status" value="1"/>
</dbReference>
<sequence length="175" mass="19436">MSNSTLSPPTAPTHDLAKLVELVKDVRVAMMTTHSPDGGKLHSRPMYTHKIDATKFDGTLWFMTDIDSPKVEELVQHHDVLLTYAAPEKNRYVVVSGEVSVEKNPEVARELWNVHAKGWWPGGPDDPKLGLIRVHVTSAEYWDGPSKVSYLFSLLKAVVKGNRVDVGGEHGKIET</sequence>
<dbReference type="RefSeq" id="WP_149109385.1">
    <property type="nucleotide sequence ID" value="NZ_CP042425.1"/>
</dbReference>
<dbReference type="KEGG" id="lrs:PX52LOC_01385"/>
<proteinExistence type="predicted"/>
<accession>A0A5C1A8X8</accession>
<dbReference type="AlphaFoldDB" id="A0A5C1A8X8"/>
<keyword evidence="3" id="KW-1185">Reference proteome</keyword>
<dbReference type="PANTHER" id="PTHR34818:SF1">
    <property type="entry name" value="PROTEIN BLI-3"/>
    <property type="match status" value="1"/>
</dbReference>
<dbReference type="EMBL" id="CP042425">
    <property type="protein sequence ID" value="QEL14496.1"/>
    <property type="molecule type" value="Genomic_DNA"/>
</dbReference>
<evidence type="ECO:0000259" key="1">
    <source>
        <dbReference type="Pfam" id="PF16242"/>
    </source>
</evidence>
<evidence type="ECO:0000313" key="3">
    <source>
        <dbReference type="Proteomes" id="UP000324974"/>
    </source>
</evidence>
<dbReference type="Pfam" id="PF16242">
    <property type="entry name" value="Pyrid_ox_like"/>
    <property type="match status" value="1"/>
</dbReference>
<reference evidence="3" key="1">
    <citation type="submission" date="2019-08" db="EMBL/GenBank/DDBJ databases">
        <title>Limnoglobus roseus gen. nov., sp. nov., a novel freshwater planctomycete with a giant genome from the family Gemmataceae.</title>
        <authorList>
            <person name="Kulichevskaya I.S."/>
            <person name="Naumoff D.G."/>
            <person name="Miroshnikov K."/>
            <person name="Ivanova A."/>
            <person name="Philippov D.A."/>
            <person name="Hakobyan A."/>
            <person name="Rijpstra I.C."/>
            <person name="Sinninghe Damste J.S."/>
            <person name="Liesack W."/>
            <person name="Dedysh S.N."/>
        </authorList>
    </citation>
    <scope>NUCLEOTIDE SEQUENCE [LARGE SCALE GENOMIC DNA]</scope>
    <source>
        <strain evidence="3">PX52</strain>
    </source>
</reference>
<dbReference type="InterPro" id="IPR012349">
    <property type="entry name" value="Split_barrel_FMN-bd"/>
</dbReference>
<organism evidence="2 3">
    <name type="scientific">Limnoglobus roseus</name>
    <dbReference type="NCBI Taxonomy" id="2598579"/>
    <lineage>
        <taxon>Bacteria</taxon>
        <taxon>Pseudomonadati</taxon>
        <taxon>Planctomycetota</taxon>
        <taxon>Planctomycetia</taxon>
        <taxon>Gemmatales</taxon>
        <taxon>Gemmataceae</taxon>
        <taxon>Limnoglobus</taxon>
    </lineage>
</organism>
<name>A0A5C1A8X8_9BACT</name>
<dbReference type="Proteomes" id="UP000324974">
    <property type="component" value="Chromosome"/>
</dbReference>
<protein>
    <submittedName>
        <fullName evidence="2">General stress protein</fullName>
    </submittedName>
</protein>
<dbReference type="OrthoDB" id="9795235at2"/>
<dbReference type="SUPFAM" id="SSF50475">
    <property type="entry name" value="FMN-binding split barrel"/>
    <property type="match status" value="1"/>
</dbReference>
<gene>
    <name evidence="2" type="ORF">PX52LOC_01385</name>
</gene>
<dbReference type="PANTHER" id="PTHR34818">
    <property type="entry name" value="PROTEIN BLI-3"/>
    <property type="match status" value="1"/>
</dbReference>
<dbReference type="InterPro" id="IPR038725">
    <property type="entry name" value="YdaG_split_barrel_FMN-bd"/>
</dbReference>
<feature type="domain" description="General stress protein FMN-binding split barrel" evidence="1">
    <location>
        <begin position="16"/>
        <end position="165"/>
    </location>
</feature>
<evidence type="ECO:0000313" key="2">
    <source>
        <dbReference type="EMBL" id="QEL14496.1"/>
    </source>
</evidence>